<feature type="chain" id="PRO_5001807838" evidence="1">
    <location>
        <begin position="26"/>
        <end position="860"/>
    </location>
</feature>
<name>A0A086J442_NEMA1</name>
<protein>
    <submittedName>
        <fullName evidence="2">Uncharacterized protein</fullName>
    </submittedName>
</protein>
<reference evidence="2 3" key="1">
    <citation type="journal article" date="2014" name="Genome Announc.">
        <title>Genome Sequence of the Microsporidian Species Nematocida sp1 Strain ERTm6 (ATCC PRA-372).</title>
        <authorList>
            <person name="Bakowski M.A."/>
            <person name="Priest M."/>
            <person name="Young S."/>
            <person name="Cuomo C.A."/>
            <person name="Troemel E.R."/>
        </authorList>
    </citation>
    <scope>NUCLEOTIDE SEQUENCE [LARGE SCALE GENOMIC DNA]</scope>
    <source>
        <strain evidence="2 3">ERTm6</strain>
    </source>
</reference>
<evidence type="ECO:0000313" key="3">
    <source>
        <dbReference type="Proteomes" id="UP000054524"/>
    </source>
</evidence>
<dbReference type="EMBL" id="AKIJ01000002">
    <property type="protein sequence ID" value="KFG26910.1"/>
    <property type="molecule type" value="Genomic_DNA"/>
</dbReference>
<feature type="signal peptide" evidence="1">
    <location>
        <begin position="1"/>
        <end position="25"/>
    </location>
</feature>
<proteinExistence type="predicted"/>
<evidence type="ECO:0000313" key="2">
    <source>
        <dbReference type="EMBL" id="KFG26910.1"/>
    </source>
</evidence>
<dbReference type="AlphaFoldDB" id="A0A086J442"/>
<evidence type="ECO:0000256" key="1">
    <source>
        <dbReference type="SAM" id="SignalP"/>
    </source>
</evidence>
<keyword evidence="3" id="KW-1185">Reference proteome</keyword>
<dbReference type="GeneID" id="77676039"/>
<dbReference type="RefSeq" id="XP_052905465.1">
    <property type="nucleotide sequence ID" value="XM_053048705.1"/>
</dbReference>
<comment type="caution">
    <text evidence="2">The sequence shown here is derived from an EMBL/GenBank/DDBJ whole genome shotgun (WGS) entry which is preliminary data.</text>
</comment>
<accession>A0A086J442</accession>
<gene>
    <name evidence="2" type="ORF">NESG_01066</name>
</gene>
<sequence length="860" mass="99640">MKIRAKRYLRFAVCAAFLLCIRAAAAPKKKTVKEHSSTDVPESDIDIDLIDSSVDQVIKQNKSMKVDIWENFFSETAKFIIFTKPEKYENQAGEGRVVLDEENSIDISVLPKTINRDKRRGQSVDLESFGLMPMAMFTIINQSVIQQVLNRKDKVAEIYIKNLVFIEPKKPRERCLFPYGFTEIKASQRILKQVPMGPVRVETENPLRAKITKHIIKVYMETRRHCAGMEVDMREDVVKKAIHKNINVYLKYMIANLESILPQNVDAEMTALEYIDMHLTRDTHIVRKTVCRPPRVAEKYDILARRAALKKDYLKKVGLNIFFPDKFNKKKVYTVLKMFLFNVYLRIDLKNVNLTFLEWHADALSNINRLSDIQNITILLIIQNILVISDSAAVNTEIKDASMLIKGVVFLVDKMESILSTAYSSDPKNIVDLTIKNIYSDLYKLLAALYEILPYSQVFVSPCKEKEGMFFIKENFELTGKGVLNRQRYLHWEATVDVGDWKQDRMPYRIKDAKCTEQFYTSGGSTAHSLHYHVHYVDNVSHRYHRICVPYYCTEDSRAVCVHTASEIAKYIHVLHGVPVSDIHTYVRNGDTHNWSFVKFPQKMPANIQDSNHILVFYYIPKEQIKNGFVFLKFEADTPRAIKLPLFLSPVELAISCNKLQCECLQESILHSLELSNASPLQILTEKTPMWKHLDVKDYYSNLCILVDQVSVDYMGCLIMNASLVIDSIKKKITWRVKYPYSPDEYNYCVLSSTSMEEINPKINLMSTVERDHEKQEQLRFLNIESAGTTSKSTSFHLEGNEILKETMYCMSHDEFITWSDISRNPSTAHVEIIQTDPSYISVYSMHMYFMSFMFGYSWM</sequence>
<keyword evidence="1" id="KW-0732">Signal</keyword>
<dbReference type="HOGENOM" id="CLU_016387_0_0_1"/>
<dbReference type="Proteomes" id="UP000054524">
    <property type="component" value="Unassembled WGS sequence"/>
</dbReference>
<organism evidence="2 3">
    <name type="scientific">Nematocida ausubeli (strain ATCC PRA-371 / ERTm2)</name>
    <name type="common">Nematode killer fungus</name>
    <dbReference type="NCBI Taxonomy" id="1913371"/>
    <lineage>
        <taxon>Eukaryota</taxon>
        <taxon>Fungi</taxon>
        <taxon>Fungi incertae sedis</taxon>
        <taxon>Microsporidia</taxon>
        <taxon>Nematocida</taxon>
    </lineage>
</organism>